<dbReference type="RefSeq" id="WP_097942367.1">
    <property type="nucleotide sequence ID" value="NZ_BLKS01000001.1"/>
</dbReference>
<reference evidence="9 12" key="2">
    <citation type="journal article" date="2019" name="Emerg. Microbes Infect.">
        <title>Comprehensive subspecies identification of 175 nontuberculous mycobacteria species based on 7547 genomic profiles.</title>
        <authorList>
            <person name="Matsumoto Y."/>
            <person name="Kinjo T."/>
            <person name="Motooka D."/>
            <person name="Nabeya D."/>
            <person name="Jung N."/>
            <person name="Uechi K."/>
            <person name="Horii T."/>
            <person name="Iida T."/>
            <person name="Fujita J."/>
            <person name="Nakamura S."/>
        </authorList>
    </citation>
    <scope>NUCLEOTIDE SEQUENCE [LARGE SCALE GENOMIC DNA]</scope>
    <source>
        <strain evidence="9 12">JCM 6377</strain>
    </source>
</reference>
<dbReference type="PROSITE" id="PS51986">
    <property type="entry name" value="GS_BETA_GRASP"/>
    <property type="match status" value="1"/>
</dbReference>
<dbReference type="Proteomes" id="UP000465302">
    <property type="component" value="Unassembled WGS sequence"/>
</dbReference>
<dbReference type="SMART" id="SM01230">
    <property type="entry name" value="Gln-synt_C"/>
    <property type="match status" value="1"/>
</dbReference>
<keyword evidence="11" id="KW-1185">Reference proteome</keyword>
<dbReference type="PROSITE" id="PS51987">
    <property type="entry name" value="GS_CATALYTIC"/>
    <property type="match status" value="1"/>
</dbReference>
<dbReference type="Pfam" id="PF00120">
    <property type="entry name" value="Gln-synt_C"/>
    <property type="match status" value="1"/>
</dbReference>
<reference evidence="10 11" key="1">
    <citation type="submission" date="2017-10" db="EMBL/GenBank/DDBJ databases">
        <title>The new phylogeny of genus Mycobacterium.</title>
        <authorList>
            <person name="Tortoli E."/>
            <person name="Trovato A."/>
            <person name="Cirillo D.M."/>
        </authorList>
    </citation>
    <scope>NUCLEOTIDE SEQUENCE [LARGE SCALE GENOMIC DNA]</scope>
    <source>
        <strain evidence="10 11">CCUG37673</strain>
    </source>
</reference>
<keyword evidence="4" id="KW-0067">ATP-binding</keyword>
<dbReference type="OrthoDB" id="9807095at2"/>
<dbReference type="Proteomes" id="UP000220914">
    <property type="component" value="Unassembled WGS sequence"/>
</dbReference>
<dbReference type="Gene3D" id="3.10.20.70">
    <property type="entry name" value="Glutamine synthetase, N-terminal domain"/>
    <property type="match status" value="1"/>
</dbReference>
<reference evidence="9" key="3">
    <citation type="submission" date="2020-02" db="EMBL/GenBank/DDBJ databases">
        <authorList>
            <person name="Matsumoto Y."/>
            <person name="Motooka D."/>
            <person name="Nakamura S."/>
        </authorList>
    </citation>
    <scope>NUCLEOTIDE SEQUENCE</scope>
    <source>
        <strain evidence="9">JCM 6377</strain>
    </source>
</reference>
<dbReference type="EMBL" id="BLKS01000001">
    <property type="protein sequence ID" value="GFG49045.1"/>
    <property type="molecule type" value="Genomic_DNA"/>
</dbReference>
<evidence type="ECO:0000259" key="8">
    <source>
        <dbReference type="PROSITE" id="PS51987"/>
    </source>
</evidence>
<evidence type="ECO:0000256" key="6">
    <source>
        <dbReference type="RuleBase" id="RU000384"/>
    </source>
</evidence>
<evidence type="ECO:0000256" key="1">
    <source>
        <dbReference type="ARBA" id="ARBA00009897"/>
    </source>
</evidence>
<dbReference type="AlphaFoldDB" id="A0A2A7MUE5"/>
<proteinExistence type="inferred from homology"/>
<dbReference type="PANTHER" id="PTHR43785">
    <property type="entry name" value="GAMMA-GLUTAMYLPUTRESCINE SYNTHETASE"/>
    <property type="match status" value="1"/>
</dbReference>
<evidence type="ECO:0000313" key="9">
    <source>
        <dbReference type="EMBL" id="GFG49045.1"/>
    </source>
</evidence>
<keyword evidence="2 10" id="KW-0436">Ligase</keyword>
<dbReference type="GO" id="GO:0005524">
    <property type="term" value="F:ATP binding"/>
    <property type="evidence" value="ECO:0007669"/>
    <property type="project" value="UniProtKB-KW"/>
</dbReference>
<dbReference type="InterPro" id="IPR008146">
    <property type="entry name" value="Gln_synth_cat_dom"/>
</dbReference>
<protein>
    <submittedName>
        <fullName evidence="9 10">Glutamate--ammonia ligase</fullName>
    </submittedName>
</protein>
<dbReference type="InterPro" id="IPR008147">
    <property type="entry name" value="Gln_synt_N"/>
</dbReference>
<evidence type="ECO:0000256" key="4">
    <source>
        <dbReference type="ARBA" id="ARBA00022840"/>
    </source>
</evidence>
<evidence type="ECO:0000313" key="10">
    <source>
        <dbReference type="EMBL" id="PEG35133.1"/>
    </source>
</evidence>
<dbReference type="SUPFAM" id="SSF55931">
    <property type="entry name" value="Glutamine synthetase/guanido kinase"/>
    <property type="match status" value="1"/>
</dbReference>
<evidence type="ECO:0000256" key="3">
    <source>
        <dbReference type="ARBA" id="ARBA00022741"/>
    </source>
</evidence>
<feature type="domain" description="GS catalytic" evidence="8">
    <location>
        <begin position="112"/>
        <end position="456"/>
    </location>
</feature>
<sequence>MDTLRAVDPAHAKKTRELADAGVRYVTAAWIDILGRSRGKSHPVERYSELLAGFARYTPRGINGIGRMDPVEEEVTALPDPDTLTVLPWDRRFAWMASDMWSDKGEPFALCPRSILKRQIRRAADQGYRCTLGIEPEFYLYRPENLTSNGFGDLTASGAVEPSPAYDVETTYDVSVFLDEVVSTMKEIGLEAFAIGAEGGVNQFEIDFYYRDLLQMADRLTLFRLMMHQVAKQHGLAVTFMPKPFANLWGSGAHFNLGLCTLEGEEESVLRIGGSSVGGEDEWSKESKYFVGGLLKHARALTAITNPLVNSYKRLTPRLVDGSVSWAPIKIAYGPNNRSCMVRIPENRPAIEVRNPDASANVYLAGAFLLAAGLDGIENEIDPGPEMTELASEHEEIARLPRTLLEAIEAFEQDELSYEVFGDEFIKEYVATKQTEWEQDHLPVSEAERTQHLPYY</sequence>
<evidence type="ECO:0000259" key="7">
    <source>
        <dbReference type="PROSITE" id="PS51986"/>
    </source>
</evidence>
<accession>A0A2A7MUE5</accession>
<dbReference type="Gene3D" id="3.30.590.10">
    <property type="entry name" value="Glutamine synthetase/guanido kinase, catalytic domain"/>
    <property type="match status" value="1"/>
</dbReference>
<dbReference type="GO" id="GO:0006542">
    <property type="term" value="P:glutamine biosynthetic process"/>
    <property type="evidence" value="ECO:0007669"/>
    <property type="project" value="InterPro"/>
</dbReference>
<feature type="domain" description="GS beta-grasp" evidence="7">
    <location>
        <begin position="21"/>
        <end position="105"/>
    </location>
</feature>
<dbReference type="EMBL" id="PDCP01000050">
    <property type="protein sequence ID" value="PEG35133.1"/>
    <property type="molecule type" value="Genomic_DNA"/>
</dbReference>
<dbReference type="InterPro" id="IPR014746">
    <property type="entry name" value="Gln_synth/guanido_kin_cat_dom"/>
</dbReference>
<evidence type="ECO:0000313" key="11">
    <source>
        <dbReference type="Proteomes" id="UP000220914"/>
    </source>
</evidence>
<dbReference type="SUPFAM" id="SSF54368">
    <property type="entry name" value="Glutamine synthetase, N-terminal domain"/>
    <property type="match status" value="1"/>
</dbReference>
<comment type="caution">
    <text evidence="10">The sequence shown here is derived from an EMBL/GenBank/DDBJ whole genome shotgun (WGS) entry which is preliminary data.</text>
</comment>
<comment type="similarity">
    <text evidence="1 5 6">Belongs to the glutamine synthetase family.</text>
</comment>
<evidence type="ECO:0000256" key="5">
    <source>
        <dbReference type="PROSITE-ProRule" id="PRU01330"/>
    </source>
</evidence>
<dbReference type="GO" id="GO:0004356">
    <property type="term" value="F:glutamine synthetase activity"/>
    <property type="evidence" value="ECO:0007669"/>
    <property type="project" value="InterPro"/>
</dbReference>
<name>A0A2A7MUE5_MYCAG</name>
<gene>
    <name evidence="10" type="ORF">CQY20_22865</name>
    <name evidence="9" type="ORF">MAGR_04860</name>
</gene>
<evidence type="ECO:0000256" key="2">
    <source>
        <dbReference type="ARBA" id="ARBA00022598"/>
    </source>
</evidence>
<evidence type="ECO:0000313" key="12">
    <source>
        <dbReference type="Proteomes" id="UP000465302"/>
    </source>
</evidence>
<organism evidence="10 11">
    <name type="scientific">Mycolicibacterium agri</name>
    <name type="common">Mycobacterium agri</name>
    <dbReference type="NCBI Taxonomy" id="36811"/>
    <lineage>
        <taxon>Bacteria</taxon>
        <taxon>Bacillati</taxon>
        <taxon>Actinomycetota</taxon>
        <taxon>Actinomycetes</taxon>
        <taxon>Mycobacteriales</taxon>
        <taxon>Mycobacteriaceae</taxon>
        <taxon>Mycolicibacterium</taxon>
    </lineage>
</organism>
<dbReference type="InterPro" id="IPR036651">
    <property type="entry name" value="Gln_synt_N_sf"/>
</dbReference>
<keyword evidence="3" id="KW-0547">Nucleotide-binding</keyword>
<dbReference type="PANTHER" id="PTHR43785:SF12">
    <property type="entry name" value="TYPE-1 GLUTAMINE SYNTHETASE 2"/>
    <property type="match status" value="1"/>
</dbReference>